<comment type="caution">
    <text evidence="1">The sequence shown here is derived from an EMBL/GenBank/DDBJ whole genome shotgun (WGS) entry which is preliminary data.</text>
</comment>
<name>A0ACC1Y7F1_MELAZ</name>
<protein>
    <submittedName>
        <fullName evidence="1">Glycine-rich protein family</fullName>
    </submittedName>
</protein>
<sequence>MKQDMQADNPADTLARALFCFNNRFVYSGCEEKYRLNESGNLNVPLQSTDLFCNGPCLAETRFVLNCVEKVLSDFIFLNKATVRDIRSVLNSGCSYTSQRGDFNVWRYVQGETSLISGQKVLDVNGFYNLAILSVSCFLIL</sequence>
<keyword evidence="2" id="KW-1185">Reference proteome</keyword>
<dbReference type="Proteomes" id="UP001164539">
    <property type="component" value="Chromosome 4"/>
</dbReference>
<dbReference type="EMBL" id="CM051397">
    <property type="protein sequence ID" value="KAJ4719356.1"/>
    <property type="molecule type" value="Genomic_DNA"/>
</dbReference>
<evidence type="ECO:0000313" key="1">
    <source>
        <dbReference type="EMBL" id="KAJ4719356.1"/>
    </source>
</evidence>
<evidence type="ECO:0000313" key="2">
    <source>
        <dbReference type="Proteomes" id="UP001164539"/>
    </source>
</evidence>
<proteinExistence type="predicted"/>
<reference evidence="1 2" key="1">
    <citation type="journal article" date="2023" name="Science">
        <title>Complex scaffold remodeling in plant triterpene biosynthesis.</title>
        <authorList>
            <person name="De La Pena R."/>
            <person name="Hodgson H."/>
            <person name="Liu J.C."/>
            <person name="Stephenson M.J."/>
            <person name="Martin A.C."/>
            <person name="Owen C."/>
            <person name="Harkess A."/>
            <person name="Leebens-Mack J."/>
            <person name="Jimenez L.E."/>
            <person name="Osbourn A."/>
            <person name="Sattely E.S."/>
        </authorList>
    </citation>
    <scope>NUCLEOTIDE SEQUENCE [LARGE SCALE GENOMIC DNA]</scope>
    <source>
        <strain evidence="2">cv. JPN11</strain>
        <tissue evidence="1">Leaf</tissue>
    </source>
</reference>
<organism evidence="1 2">
    <name type="scientific">Melia azedarach</name>
    <name type="common">Chinaberry tree</name>
    <dbReference type="NCBI Taxonomy" id="155640"/>
    <lineage>
        <taxon>Eukaryota</taxon>
        <taxon>Viridiplantae</taxon>
        <taxon>Streptophyta</taxon>
        <taxon>Embryophyta</taxon>
        <taxon>Tracheophyta</taxon>
        <taxon>Spermatophyta</taxon>
        <taxon>Magnoliopsida</taxon>
        <taxon>eudicotyledons</taxon>
        <taxon>Gunneridae</taxon>
        <taxon>Pentapetalae</taxon>
        <taxon>rosids</taxon>
        <taxon>malvids</taxon>
        <taxon>Sapindales</taxon>
        <taxon>Meliaceae</taxon>
        <taxon>Melia</taxon>
    </lineage>
</organism>
<accession>A0ACC1Y7F1</accession>
<gene>
    <name evidence="1" type="ORF">OWV82_007346</name>
</gene>